<reference evidence="2 3" key="1">
    <citation type="submission" date="2020-08" db="EMBL/GenBank/DDBJ databases">
        <title>Sequencing the genomes of 1000 actinobacteria strains.</title>
        <authorList>
            <person name="Klenk H.-P."/>
        </authorList>
    </citation>
    <scope>NUCLEOTIDE SEQUENCE [LARGE SCALE GENOMIC DNA]</scope>
    <source>
        <strain evidence="2 3">DSM 44598</strain>
    </source>
</reference>
<dbReference type="InterPro" id="IPR011047">
    <property type="entry name" value="Quinoprotein_ADH-like_sf"/>
</dbReference>
<keyword evidence="1" id="KW-1133">Transmembrane helix</keyword>
<comment type="caution">
    <text evidence="2">The sequence shown here is derived from an EMBL/GenBank/DDBJ whole genome shotgun (WGS) entry which is preliminary data.</text>
</comment>
<sequence length="594" mass="61994">MRWIIADTVWRLISWAGTGAVLGGGLALVVAAALSPEERWDGVTPLLHWGLGGAVVLLAVVWALRGGEQRPDSGWDRHPGEGSGPLRAATVLVGCLAVLVALREVPAARTPVRASGEGEPLPDVLVDFGAISHLWYLAALTLLAGALMLAASGRPEPLRPAGGLPRRQAILSGTAPIVVIAVLASPAVLERDRSVHTLAEPLTEVEASSSTHGDEVTWVWKHPEAGSAGEVSVAATHTGALVQGPGGVWALDSRDGAELWRFQPVGEVLRAEVTPDGERVAVLYRDESGPEGEQRSVAVLVADTGQLVGYHRVRNEVDRFLVTDRAFLQVEESGRFTVRDHESGESVRYQRDRGCTQTGAPVVAGSRILVPEECPSDEDGAESAGEDYHQLRVLTETGDTYGRRTIPGPAERVLSAPDGWAVVVHYGGDEPGALTLRSQVTGVTARGLPTEPGRVVPVDGELLMYTESDEETDQVEYRLERPVVGKPGGEVPDTETVDSLVFATPAPAPESVAVNAELFAAVRAEGPDGNGPASLLVGTWGAGGIEVPLDSAAGGLAPDGSAFGVALVPRAIVVSGFSVGDRAQVIGVGSGSVS</sequence>
<organism evidence="2 3">
    <name type="scientific">Nocardiopsis metallicus</name>
    <dbReference type="NCBI Taxonomy" id="179819"/>
    <lineage>
        <taxon>Bacteria</taxon>
        <taxon>Bacillati</taxon>
        <taxon>Actinomycetota</taxon>
        <taxon>Actinomycetes</taxon>
        <taxon>Streptosporangiales</taxon>
        <taxon>Nocardiopsidaceae</taxon>
        <taxon>Nocardiopsis</taxon>
    </lineage>
</organism>
<name>A0A840WDM6_9ACTN</name>
<dbReference type="RefSeq" id="WP_184361476.1">
    <property type="nucleotide sequence ID" value="NZ_BAAAKM010000010.1"/>
</dbReference>
<evidence type="ECO:0000313" key="3">
    <source>
        <dbReference type="Proteomes" id="UP000579647"/>
    </source>
</evidence>
<gene>
    <name evidence="2" type="ORF">HNR07_000543</name>
</gene>
<feature type="transmembrane region" description="Helical" evidence="1">
    <location>
        <begin position="85"/>
        <end position="102"/>
    </location>
</feature>
<feature type="transmembrane region" description="Helical" evidence="1">
    <location>
        <begin position="46"/>
        <end position="64"/>
    </location>
</feature>
<evidence type="ECO:0000313" key="2">
    <source>
        <dbReference type="EMBL" id="MBB5489406.1"/>
    </source>
</evidence>
<dbReference type="EMBL" id="JACHDO010000001">
    <property type="protein sequence ID" value="MBB5489406.1"/>
    <property type="molecule type" value="Genomic_DNA"/>
</dbReference>
<keyword evidence="1" id="KW-0812">Transmembrane</keyword>
<keyword evidence="1" id="KW-0472">Membrane</keyword>
<dbReference type="AlphaFoldDB" id="A0A840WDM6"/>
<dbReference type="Proteomes" id="UP000579647">
    <property type="component" value="Unassembled WGS sequence"/>
</dbReference>
<keyword evidence="3" id="KW-1185">Reference proteome</keyword>
<evidence type="ECO:0000256" key="1">
    <source>
        <dbReference type="SAM" id="Phobius"/>
    </source>
</evidence>
<feature type="transmembrane region" description="Helical" evidence="1">
    <location>
        <begin position="169"/>
        <end position="189"/>
    </location>
</feature>
<proteinExistence type="predicted"/>
<dbReference type="SUPFAM" id="SSF50998">
    <property type="entry name" value="Quinoprotein alcohol dehydrogenase-like"/>
    <property type="match status" value="1"/>
</dbReference>
<dbReference type="InterPro" id="IPR015943">
    <property type="entry name" value="WD40/YVTN_repeat-like_dom_sf"/>
</dbReference>
<feature type="transmembrane region" description="Helical" evidence="1">
    <location>
        <begin position="130"/>
        <end position="149"/>
    </location>
</feature>
<feature type="transmembrane region" description="Helical" evidence="1">
    <location>
        <begin position="12"/>
        <end position="34"/>
    </location>
</feature>
<protein>
    <submittedName>
        <fullName evidence="2">Uncharacterized protein</fullName>
    </submittedName>
</protein>
<dbReference type="Gene3D" id="2.130.10.10">
    <property type="entry name" value="YVTN repeat-like/Quinoprotein amine dehydrogenase"/>
    <property type="match status" value="1"/>
</dbReference>
<accession>A0A840WDM6</accession>